<dbReference type="Proteomes" id="UP000263268">
    <property type="component" value="Unassembled WGS sequence"/>
</dbReference>
<sequence length="341" mass="39387">MKCNLSKIKVSYIFILFLTISCSYNEKVENYPSSHFMSSFLNHSKWDNGKAEISAYELKVESSVLFENEITQKTEIDTLVLSVTKHLFDTEVLHKVSEKNGSKVKDAFLMVQLLRKDVLNAGTSHTTTLQFDRTNLQPYKLSIAKNSYEGNTYVEQQFYQKESVIEQYYLGDGVSGNKTILDYDKPYYSIEQIPFLVRVLKLEMKESWSFQFVTYKMDVPLLAKAFVGDNIFELHFSKIAEEQIELNGNVITADVIQVDYKDDIFPPIKTIGGLIPKQEKYWISKDSERMILMVEGKGALFKKDSIKAESGYKLSLIDSINMDWWNKGESLSLRLYLKAFR</sequence>
<comment type="caution">
    <text evidence="1">The sequence shown here is derived from an EMBL/GenBank/DDBJ whole genome shotgun (WGS) entry which is preliminary data.</text>
</comment>
<organism evidence="1 2">
    <name type="scientific">Xanthomarina gelatinilytica</name>
    <dbReference type="NCBI Taxonomy" id="1137281"/>
    <lineage>
        <taxon>Bacteria</taxon>
        <taxon>Pseudomonadati</taxon>
        <taxon>Bacteroidota</taxon>
        <taxon>Flavobacteriia</taxon>
        <taxon>Flavobacteriales</taxon>
        <taxon>Flavobacteriaceae</taxon>
        <taxon>Xanthomarina</taxon>
    </lineage>
</organism>
<name>A0A3D6BP15_9FLAO</name>
<gene>
    <name evidence="1" type="ORF">DHV22_04945</name>
</gene>
<protein>
    <submittedName>
        <fullName evidence="1">Uncharacterized protein</fullName>
    </submittedName>
</protein>
<reference evidence="1 2" key="1">
    <citation type="journal article" date="2018" name="Nat. Biotechnol.">
        <title>A standardized bacterial taxonomy based on genome phylogeny substantially revises the tree of life.</title>
        <authorList>
            <person name="Parks D.H."/>
            <person name="Chuvochina M."/>
            <person name="Waite D.W."/>
            <person name="Rinke C."/>
            <person name="Skarshewski A."/>
            <person name="Chaumeil P.A."/>
            <person name="Hugenholtz P."/>
        </authorList>
    </citation>
    <scope>NUCLEOTIDE SEQUENCE [LARGE SCALE GENOMIC DNA]</scope>
    <source>
        <strain evidence="1">UBA10227</strain>
    </source>
</reference>
<dbReference type="PROSITE" id="PS51257">
    <property type="entry name" value="PROKAR_LIPOPROTEIN"/>
    <property type="match status" value="1"/>
</dbReference>
<dbReference type="AlphaFoldDB" id="A0A3D6BP15"/>
<accession>A0A3D6BP15</accession>
<proteinExistence type="predicted"/>
<evidence type="ECO:0000313" key="2">
    <source>
        <dbReference type="Proteomes" id="UP000263268"/>
    </source>
</evidence>
<dbReference type="EMBL" id="DPRK01000085">
    <property type="protein sequence ID" value="HCY80986.1"/>
    <property type="molecule type" value="Genomic_DNA"/>
</dbReference>
<evidence type="ECO:0000313" key="1">
    <source>
        <dbReference type="EMBL" id="HCY80986.1"/>
    </source>
</evidence>